<dbReference type="InterPro" id="IPR041588">
    <property type="entry name" value="Integrase_H2C2"/>
</dbReference>
<evidence type="ECO:0000313" key="5">
    <source>
        <dbReference type="Proteomes" id="UP001558613"/>
    </source>
</evidence>
<dbReference type="PANTHER" id="PTHR37984">
    <property type="entry name" value="PROTEIN CBG26694"/>
    <property type="match status" value="1"/>
</dbReference>
<sequence length="414" mass="47568">MSAGPGTWVVKDLPVPVLIRRDWPGFDRLLGTATQPASPRGGSQRWKPMRGHRQHPGLLALDSRRDGESPSQNSNLFYDVFQQVMRGGSFGKEQCEDDRLKHCWTQVWVIEGRDAQPAPHPLPHFIVQNGLLYCVAQRRGEEKLLLVVPRMKTETVLELAHSHPLAGHLRALNTIQRIHDCFHWPGLDAKVKRFCRACSTCQVTSPRTPPPSPLIPLPIIKVPFECIGMDLVGPLPMSARGHKHILVIVNYATPYQEAVPLRKAIAQEHFLVSSRVGIPPEILSDQDTPFMSHLMADLYKLRRVKQLRTTVYHPQTDGLVKCFNQILKQMLRWVVTEDKHDWDLMIPYVRFRQPRGLMDVVKEVWEQQPAPHHLVVKHVRQMSERIDRIMPLVREHLSKVQQAQQHHYNRAAQH</sequence>
<evidence type="ECO:0000259" key="3">
    <source>
        <dbReference type="PROSITE" id="PS50994"/>
    </source>
</evidence>
<evidence type="ECO:0000256" key="2">
    <source>
        <dbReference type="SAM" id="MobiDB-lite"/>
    </source>
</evidence>
<dbReference type="InterPro" id="IPR036397">
    <property type="entry name" value="RNaseH_sf"/>
</dbReference>
<dbReference type="SUPFAM" id="SSF53098">
    <property type="entry name" value="Ribonuclease H-like"/>
    <property type="match status" value="1"/>
</dbReference>
<dbReference type="PROSITE" id="PS50994">
    <property type="entry name" value="INTEGRASE"/>
    <property type="match status" value="1"/>
</dbReference>
<dbReference type="Pfam" id="PF17921">
    <property type="entry name" value="Integrase_H2C2"/>
    <property type="match status" value="1"/>
</dbReference>
<comment type="caution">
    <text evidence="4">The sequence shown here is derived from an EMBL/GenBank/DDBJ whole genome shotgun (WGS) entry which is preliminary data.</text>
</comment>
<reference evidence="4 5" key="1">
    <citation type="submission" date="2023-09" db="EMBL/GenBank/DDBJ databases">
        <authorList>
            <person name="Wang M."/>
        </authorList>
    </citation>
    <scope>NUCLEOTIDE SEQUENCE [LARGE SCALE GENOMIC DNA]</scope>
    <source>
        <strain evidence="4">GT-2023</strain>
        <tissue evidence="4">Liver</tissue>
    </source>
</reference>
<dbReference type="InterPro" id="IPR050951">
    <property type="entry name" value="Retrovirus_Pol_polyprotein"/>
</dbReference>
<feature type="domain" description="Integrase catalytic" evidence="3">
    <location>
        <begin position="219"/>
        <end position="332"/>
    </location>
</feature>
<dbReference type="PANTHER" id="PTHR37984:SF15">
    <property type="entry name" value="INTEGRASE CATALYTIC DOMAIN-CONTAINING PROTEIN"/>
    <property type="match status" value="1"/>
</dbReference>
<proteinExistence type="predicted"/>
<organism evidence="4 5">
    <name type="scientific">Cirrhinus molitorella</name>
    <name type="common">mud carp</name>
    <dbReference type="NCBI Taxonomy" id="172907"/>
    <lineage>
        <taxon>Eukaryota</taxon>
        <taxon>Metazoa</taxon>
        <taxon>Chordata</taxon>
        <taxon>Craniata</taxon>
        <taxon>Vertebrata</taxon>
        <taxon>Euteleostomi</taxon>
        <taxon>Actinopterygii</taxon>
        <taxon>Neopterygii</taxon>
        <taxon>Teleostei</taxon>
        <taxon>Ostariophysi</taxon>
        <taxon>Cypriniformes</taxon>
        <taxon>Cyprinidae</taxon>
        <taxon>Labeoninae</taxon>
        <taxon>Labeonini</taxon>
        <taxon>Cirrhinus</taxon>
    </lineage>
</organism>
<evidence type="ECO:0000256" key="1">
    <source>
        <dbReference type="ARBA" id="ARBA00039658"/>
    </source>
</evidence>
<dbReference type="InterPro" id="IPR012337">
    <property type="entry name" value="RNaseH-like_sf"/>
</dbReference>
<dbReference type="EMBL" id="JAYMGO010000007">
    <property type="protein sequence ID" value="KAL1271345.1"/>
    <property type="molecule type" value="Genomic_DNA"/>
</dbReference>
<feature type="region of interest" description="Disordered" evidence="2">
    <location>
        <begin position="30"/>
        <end position="52"/>
    </location>
</feature>
<dbReference type="Gene3D" id="1.10.340.70">
    <property type="match status" value="1"/>
</dbReference>
<accession>A0ABR3N3G4</accession>
<gene>
    <name evidence="4" type="ORF">QQF64_030361</name>
</gene>
<name>A0ABR3N3G4_9TELE</name>
<keyword evidence="5" id="KW-1185">Reference proteome</keyword>
<dbReference type="Proteomes" id="UP001558613">
    <property type="component" value="Unassembled WGS sequence"/>
</dbReference>
<dbReference type="InterPro" id="IPR001584">
    <property type="entry name" value="Integrase_cat-core"/>
</dbReference>
<protein>
    <recommendedName>
        <fullName evidence="1">Gypsy retrotransposon integrase-like protein 1</fullName>
    </recommendedName>
</protein>
<dbReference type="Gene3D" id="3.30.420.10">
    <property type="entry name" value="Ribonuclease H-like superfamily/Ribonuclease H"/>
    <property type="match status" value="1"/>
</dbReference>
<evidence type="ECO:0000313" key="4">
    <source>
        <dbReference type="EMBL" id="KAL1271345.1"/>
    </source>
</evidence>